<evidence type="ECO:0000313" key="4">
    <source>
        <dbReference type="Proteomes" id="UP000030635"/>
    </source>
</evidence>
<reference evidence="3 4" key="1">
    <citation type="journal article" date="2015" name="Infect. Genet. Evol.">
        <title>Genomic sequences of six botulinum neurotoxin-producing strains representing three clostridial species illustrate the mobility and diversity of botulinum neurotoxin genes.</title>
        <authorList>
            <person name="Smith T.J."/>
            <person name="Hill K.K."/>
            <person name="Xie G."/>
            <person name="Foley B.T."/>
            <person name="Williamson C.H."/>
            <person name="Foster J.T."/>
            <person name="Johnson S.L."/>
            <person name="Chertkov O."/>
            <person name="Teshima H."/>
            <person name="Gibbons H.S."/>
            <person name="Johnsky L.A."/>
            <person name="Karavis M.A."/>
            <person name="Smith L.A."/>
        </authorList>
    </citation>
    <scope>NUCLEOTIDE SEQUENCE [LARGE SCALE GENOMIC DNA]</scope>
    <source>
        <strain evidence="3">Sullivan</strain>
    </source>
</reference>
<dbReference type="AlphaFoldDB" id="A0A0A7FUC4"/>
<protein>
    <submittedName>
        <fullName evidence="3">Uncharacterized protein</fullName>
    </submittedName>
</protein>
<dbReference type="KEGG" id="cbv:U729_1487"/>
<evidence type="ECO:0000256" key="2">
    <source>
        <dbReference type="SAM" id="Phobius"/>
    </source>
</evidence>
<dbReference type="EMBL" id="CP006905">
    <property type="protein sequence ID" value="AIY82431.1"/>
    <property type="molecule type" value="Genomic_DNA"/>
</dbReference>
<keyword evidence="2" id="KW-0812">Transmembrane</keyword>
<dbReference type="HOGENOM" id="CLU_721006_0_0_9"/>
<organism evidence="3 4">
    <name type="scientific">Clostridium baratii str. Sullivan</name>
    <dbReference type="NCBI Taxonomy" id="1415775"/>
    <lineage>
        <taxon>Bacteria</taxon>
        <taxon>Bacillati</taxon>
        <taxon>Bacillota</taxon>
        <taxon>Clostridia</taxon>
        <taxon>Eubacteriales</taxon>
        <taxon>Clostridiaceae</taxon>
        <taxon>Clostridium</taxon>
    </lineage>
</organism>
<feature type="transmembrane region" description="Helical" evidence="2">
    <location>
        <begin position="12"/>
        <end position="34"/>
    </location>
</feature>
<gene>
    <name evidence="3" type="ORF">U729_1487</name>
</gene>
<evidence type="ECO:0000256" key="1">
    <source>
        <dbReference type="SAM" id="MobiDB-lite"/>
    </source>
</evidence>
<dbReference type="RefSeq" id="WP_039313164.1">
    <property type="nucleotide sequence ID" value="NZ_CP006905.1"/>
</dbReference>
<keyword evidence="4" id="KW-1185">Reference proteome</keyword>
<keyword evidence="2" id="KW-1133">Transmembrane helix</keyword>
<keyword evidence="2" id="KW-0472">Membrane</keyword>
<name>A0A0A7FUC4_9CLOT</name>
<dbReference type="eggNOG" id="ENOG50325GJ">
    <property type="taxonomic scope" value="Bacteria"/>
</dbReference>
<feature type="region of interest" description="Disordered" evidence="1">
    <location>
        <begin position="360"/>
        <end position="383"/>
    </location>
</feature>
<sequence>MREKRKKRGNTILLVLAISMILVLTGGVTVTSILNTTRLNQSSKIIDDLVYASESGLELGIGEVRSGNLVFNDSKKTDGTRFDGILKTDVVDRVDISSTKISDNEYELESIAYSKRNTNVFKKVKTKIIRNNISNSINPDGDIMKNGLGVGTGNIAITGSNEAYVDLGSTNVNSPNDIDLSGNNVNSTPPKKENINKQQYNKLQIDNSKIEHKDKVEVSSFSKLLTEAKDITSGIKANNGIGKIIFNGKMNGGSSHTYTVLIINAKELVIKNVAPEMLNTTAILTNADILLDGVAVHAVDSTIFGNKIKIANGGSLTINGSFQHTPTYGAGWGISEDSMKELSNVIKQYIINWGAPSTGGGSNNGSGSTSSDFEFVDGTFEYE</sequence>
<evidence type="ECO:0000313" key="3">
    <source>
        <dbReference type="EMBL" id="AIY82431.1"/>
    </source>
</evidence>
<dbReference type="Proteomes" id="UP000030635">
    <property type="component" value="Chromosome"/>
</dbReference>
<proteinExistence type="predicted"/>
<dbReference type="STRING" id="1561.NPD11_1508"/>
<accession>A0A0A7FUC4</accession>